<sequence>MPQAKRQCVQPSRAVATDMKAPLTIENLHDNETVHQRCIIIKGYYTTTVPWNDFITISSSDGTTKTFPSQTWPLAASCFKAMALLSPGRNILTITRSSTDTENPAPSTLTLNYIPLLQTPPLHLAIMIAKDSPLLIDCPPSKYGPLSTAHSSLDAAVAKMRMTAYMWQAFTAEDMRMKGLGRRSFRLEEEFTADTTSQVFMSSVDDSAAMMRSTAKVHVVRSSRTVAELRDADVAQQNEAGRNRDKLFDYFLDALASHGGPFEASSRPVVAGMLLDSHFSTRQSMILGHAALGCHDPEGVSLGMMGSHLAYSFPRFLEEVVECLRDTRPPGRTVGNDNHECDSFWEACCVGQGAFLHEVGHAFGAPHTTGIMARGYPRHWAHNFLARTARAAHTGDPEIWIINGDAGTLNDAKWDLKDALSFRTLPHFWIPGDKKTASEARQSAPFVSVVNPESETEDVGIEIYCAAGIATIEFNGKPEEEPSLAEPYKKVFFGRKELEGRFDPEQKLKVYVLGMNGKTKTVQDLWKMFASSACVRIPGSDVVLRKRSVMSKDLEESDEGDDEFWSWAALLTKKNADGNVLRASSIDVRTGCILDGAYVEFSDGTKINCGPRISRWGNGDTKHEFGGHAAENLRLPQGEEIVKIEVARESHILAGMRIHLGNGTAGGALSGYGDEAREETLALEVQGDERIVGFYGRSWWGNHFDGLVEFGIITAPKHVELPDRVYEMKELQNTDGGRSAEDLRGDQDEDDGEEDRTEDEDMD</sequence>
<dbReference type="InterPro" id="IPR036404">
    <property type="entry name" value="Jacalin-like_lectin_dom_sf"/>
</dbReference>
<proteinExistence type="predicted"/>
<dbReference type="AlphaFoldDB" id="A0AAD9M0J9"/>
<dbReference type="InterPro" id="IPR021917">
    <property type="entry name" value="Unchr_Zn-peptidase-like"/>
</dbReference>
<evidence type="ECO:0000313" key="3">
    <source>
        <dbReference type="Proteomes" id="UP001232148"/>
    </source>
</evidence>
<accession>A0AAD9M0J9</accession>
<gene>
    <name evidence="2" type="ORF">LX32DRAFT_640275</name>
</gene>
<reference evidence="2" key="1">
    <citation type="submission" date="2021-06" db="EMBL/GenBank/DDBJ databases">
        <title>Comparative genomics, transcriptomics and evolutionary studies reveal genomic signatures of adaptation to plant cell wall in hemibiotrophic fungi.</title>
        <authorList>
            <consortium name="DOE Joint Genome Institute"/>
            <person name="Baroncelli R."/>
            <person name="Diaz J.F."/>
            <person name="Benocci T."/>
            <person name="Peng M."/>
            <person name="Battaglia E."/>
            <person name="Haridas S."/>
            <person name="Andreopoulos W."/>
            <person name="Labutti K."/>
            <person name="Pangilinan J."/>
            <person name="Floch G.L."/>
            <person name="Makela M.R."/>
            <person name="Henrissat B."/>
            <person name="Grigoriev I.V."/>
            <person name="Crouch J.A."/>
            <person name="De Vries R.P."/>
            <person name="Sukno S.A."/>
            <person name="Thon M.R."/>
        </authorList>
    </citation>
    <scope>NUCLEOTIDE SEQUENCE</scope>
    <source>
        <strain evidence="2">MAFF235873</strain>
    </source>
</reference>
<dbReference type="Pfam" id="PF12044">
    <property type="entry name" value="Metallopep"/>
    <property type="match status" value="1"/>
</dbReference>
<evidence type="ECO:0000256" key="1">
    <source>
        <dbReference type="SAM" id="MobiDB-lite"/>
    </source>
</evidence>
<organism evidence="2 3">
    <name type="scientific">Colletotrichum zoysiae</name>
    <dbReference type="NCBI Taxonomy" id="1216348"/>
    <lineage>
        <taxon>Eukaryota</taxon>
        <taxon>Fungi</taxon>
        <taxon>Dikarya</taxon>
        <taxon>Ascomycota</taxon>
        <taxon>Pezizomycotina</taxon>
        <taxon>Sordariomycetes</taxon>
        <taxon>Hypocreomycetidae</taxon>
        <taxon>Glomerellales</taxon>
        <taxon>Glomerellaceae</taxon>
        <taxon>Colletotrichum</taxon>
        <taxon>Colletotrichum graminicola species complex</taxon>
    </lineage>
</organism>
<name>A0AAD9M0J9_9PEZI</name>
<dbReference type="PANTHER" id="PTHR21054">
    <property type="entry name" value="ZINC METALLOPROTEINASE-RELATED"/>
    <property type="match status" value="1"/>
</dbReference>
<dbReference type="SUPFAM" id="SSF55486">
    <property type="entry name" value="Metalloproteases ('zincins'), catalytic domain"/>
    <property type="match status" value="1"/>
</dbReference>
<feature type="compositionally biased region" description="Basic and acidic residues" evidence="1">
    <location>
        <begin position="730"/>
        <end position="746"/>
    </location>
</feature>
<evidence type="ECO:0000313" key="2">
    <source>
        <dbReference type="EMBL" id="KAK2028139.1"/>
    </source>
</evidence>
<dbReference type="InterPro" id="IPR053002">
    <property type="entry name" value="Metalloproteinase_M10B"/>
</dbReference>
<feature type="compositionally biased region" description="Acidic residues" evidence="1">
    <location>
        <begin position="747"/>
        <end position="763"/>
    </location>
</feature>
<protein>
    <submittedName>
        <fullName evidence="2">Zinc metallo proteinase</fullName>
    </submittedName>
</protein>
<dbReference type="Gene3D" id="2.100.10.30">
    <property type="entry name" value="Jacalin-like lectin domain"/>
    <property type="match status" value="1"/>
</dbReference>
<dbReference type="PANTHER" id="PTHR21054:SF2">
    <property type="entry name" value="MIP04191P"/>
    <property type="match status" value="1"/>
</dbReference>
<feature type="region of interest" description="Disordered" evidence="1">
    <location>
        <begin position="730"/>
        <end position="763"/>
    </location>
</feature>
<dbReference type="Proteomes" id="UP001232148">
    <property type="component" value="Unassembled WGS sequence"/>
</dbReference>
<dbReference type="EMBL" id="MU842883">
    <property type="protein sequence ID" value="KAK2028139.1"/>
    <property type="molecule type" value="Genomic_DNA"/>
</dbReference>
<dbReference type="GO" id="GO:0005737">
    <property type="term" value="C:cytoplasm"/>
    <property type="evidence" value="ECO:0007669"/>
    <property type="project" value="TreeGrafter"/>
</dbReference>
<keyword evidence="3" id="KW-1185">Reference proteome</keyword>
<comment type="caution">
    <text evidence="2">The sequence shown here is derived from an EMBL/GenBank/DDBJ whole genome shotgun (WGS) entry which is preliminary data.</text>
</comment>